<accession>A0A9W7C8U0</accession>
<dbReference type="AlphaFoldDB" id="A0A9W7C8U0"/>
<dbReference type="Proteomes" id="UP001165160">
    <property type="component" value="Unassembled WGS sequence"/>
</dbReference>
<gene>
    <name evidence="2" type="ORF">TrVE_jg7197</name>
</gene>
<organism evidence="2 3">
    <name type="scientific">Triparma verrucosa</name>
    <dbReference type="NCBI Taxonomy" id="1606542"/>
    <lineage>
        <taxon>Eukaryota</taxon>
        <taxon>Sar</taxon>
        <taxon>Stramenopiles</taxon>
        <taxon>Ochrophyta</taxon>
        <taxon>Bolidophyceae</taxon>
        <taxon>Parmales</taxon>
        <taxon>Triparmaceae</taxon>
        <taxon>Triparma</taxon>
    </lineage>
</organism>
<dbReference type="EMBL" id="BRXX01000270">
    <property type="protein sequence ID" value="GMI01761.1"/>
    <property type="molecule type" value="Genomic_DNA"/>
</dbReference>
<evidence type="ECO:0000313" key="2">
    <source>
        <dbReference type="EMBL" id="GMI01761.1"/>
    </source>
</evidence>
<protein>
    <submittedName>
        <fullName evidence="2">Uncharacterized protein</fullName>
    </submittedName>
</protein>
<comment type="caution">
    <text evidence="2">The sequence shown here is derived from an EMBL/GenBank/DDBJ whole genome shotgun (WGS) entry which is preliminary data.</text>
</comment>
<evidence type="ECO:0000313" key="3">
    <source>
        <dbReference type="Proteomes" id="UP001165160"/>
    </source>
</evidence>
<proteinExistence type="predicted"/>
<sequence>MLNSSLSEHNNSVAILRSRASSLMALQGLGLRQDNPEEVKVLTEDMRLTSIADEALLEVLNVFSVEGVPAAPPSLPSSPQVSSEGGSPGAKAADLKRLREVKEKFGNVTVVDKERVHDLQINVERATRCALRYRNKMVALQSELDECKKSTSEKLESLMTSEVRDLLVRMWIEGGCVQKDTLNNSDLSEGMSFVRSEHSQLRDAVKGNLDEFAALISESMINVNSSLMTLENERNKLSEEVEQTQHELKKEKEEREKKEKEMEEEGNAVKEELANVSKSLQAANTDLVDAMNSLKLMEAREVENRRREQSDFVDELRGGFVLKKHCEGRQKIHYKSFTLSASAPHVVSWNDGGKTFPLADAVISLDTGVGKVFSMVSAEGQRLRLEAESALKAGIFVTKLQALIGS</sequence>
<evidence type="ECO:0000256" key="1">
    <source>
        <dbReference type="SAM" id="MobiDB-lite"/>
    </source>
</evidence>
<feature type="region of interest" description="Disordered" evidence="1">
    <location>
        <begin position="71"/>
        <end position="91"/>
    </location>
</feature>
<reference evidence="3" key="1">
    <citation type="journal article" date="2023" name="Commun. Biol.">
        <title>Genome analysis of Parmales, the sister group of diatoms, reveals the evolutionary specialization of diatoms from phago-mixotrophs to photoautotrophs.</title>
        <authorList>
            <person name="Ban H."/>
            <person name="Sato S."/>
            <person name="Yoshikawa S."/>
            <person name="Yamada K."/>
            <person name="Nakamura Y."/>
            <person name="Ichinomiya M."/>
            <person name="Sato N."/>
            <person name="Blanc-Mathieu R."/>
            <person name="Endo H."/>
            <person name="Kuwata A."/>
            <person name="Ogata H."/>
        </authorList>
    </citation>
    <scope>NUCLEOTIDE SEQUENCE [LARGE SCALE GENOMIC DNA]</scope>
    <source>
        <strain evidence="3">NIES 3699</strain>
    </source>
</reference>
<keyword evidence="3" id="KW-1185">Reference proteome</keyword>
<name>A0A9W7C8U0_9STRA</name>
<feature type="region of interest" description="Disordered" evidence="1">
    <location>
        <begin position="236"/>
        <end position="268"/>
    </location>
</feature>